<evidence type="ECO:0000313" key="2">
    <source>
        <dbReference type="EMBL" id="KAK3214182.1"/>
    </source>
</evidence>
<feature type="compositionally biased region" description="Low complexity" evidence="1">
    <location>
        <begin position="1"/>
        <end position="13"/>
    </location>
</feature>
<dbReference type="Proteomes" id="UP001280581">
    <property type="component" value="Unassembled WGS sequence"/>
</dbReference>
<protein>
    <submittedName>
        <fullName evidence="2">Uncharacterized protein</fullName>
    </submittedName>
</protein>
<keyword evidence="3" id="KW-1185">Reference proteome</keyword>
<dbReference type="AlphaFoldDB" id="A0AAN6M3E8"/>
<feature type="region of interest" description="Disordered" evidence="1">
    <location>
        <begin position="1"/>
        <end position="42"/>
    </location>
</feature>
<feature type="compositionally biased region" description="Polar residues" evidence="1">
    <location>
        <begin position="14"/>
        <end position="28"/>
    </location>
</feature>
<evidence type="ECO:0000313" key="3">
    <source>
        <dbReference type="Proteomes" id="UP001280581"/>
    </source>
</evidence>
<evidence type="ECO:0000256" key="1">
    <source>
        <dbReference type="SAM" id="MobiDB-lite"/>
    </source>
</evidence>
<name>A0AAN6M3E8_9PLEO</name>
<sequence>MPSYTPSTTTRSSIDTFKSGKSTSNDSLIESPITMPAVTKSPSKTRQAWEFVKKHAKEHHESVNAAYAVYYSAGQGPRGTVREEK</sequence>
<reference evidence="2 3" key="1">
    <citation type="submission" date="2021-02" db="EMBL/GenBank/DDBJ databases">
        <title>Genome assembly of Pseudopithomyces chartarum.</title>
        <authorList>
            <person name="Jauregui R."/>
            <person name="Singh J."/>
            <person name="Voisey C."/>
        </authorList>
    </citation>
    <scope>NUCLEOTIDE SEQUENCE [LARGE SCALE GENOMIC DNA]</scope>
    <source>
        <strain evidence="2 3">AGR01</strain>
    </source>
</reference>
<comment type="caution">
    <text evidence="2">The sequence shown here is derived from an EMBL/GenBank/DDBJ whole genome shotgun (WGS) entry which is preliminary data.</text>
</comment>
<proteinExistence type="predicted"/>
<dbReference type="EMBL" id="WVTA01000004">
    <property type="protein sequence ID" value="KAK3214182.1"/>
    <property type="molecule type" value="Genomic_DNA"/>
</dbReference>
<gene>
    <name evidence="2" type="ORF">GRF29_28g2267167</name>
</gene>
<organism evidence="2 3">
    <name type="scientific">Pseudopithomyces chartarum</name>
    <dbReference type="NCBI Taxonomy" id="1892770"/>
    <lineage>
        <taxon>Eukaryota</taxon>
        <taxon>Fungi</taxon>
        <taxon>Dikarya</taxon>
        <taxon>Ascomycota</taxon>
        <taxon>Pezizomycotina</taxon>
        <taxon>Dothideomycetes</taxon>
        <taxon>Pleosporomycetidae</taxon>
        <taxon>Pleosporales</taxon>
        <taxon>Massarineae</taxon>
        <taxon>Didymosphaeriaceae</taxon>
        <taxon>Pseudopithomyces</taxon>
    </lineage>
</organism>
<accession>A0AAN6M3E8</accession>